<accession>A0A976R7K3</accession>
<sequence>MNRPYRFIALLSSLAASLEEEPETTLDVADPLFLEILAECSHLHLYCLNYSDEKAVDTIINSLRYIMTGSFSDGADTIFTFLLNHIDDISGAFLLILQTLIDIAYFFRDKEYGYGALPHNR</sequence>
<protein>
    <submittedName>
        <fullName evidence="1">Uncharacterized protein</fullName>
    </submittedName>
</protein>
<proteinExistence type="predicted"/>
<evidence type="ECO:0000313" key="1">
    <source>
        <dbReference type="EMBL" id="UPW41397.1"/>
    </source>
</evidence>
<name>A0A976R7K3_9VIRU</name>
<dbReference type="EMBL" id="OM869590">
    <property type="protein sequence ID" value="UPW41397.1"/>
    <property type="molecule type" value="Genomic_DNA"/>
</dbReference>
<reference evidence="1" key="1">
    <citation type="submission" date="2022-02" db="EMBL/GenBank/DDBJ databases">
        <title>Towards deciphering the DNA virus diversity associated with rodent species in the families Cricetidae and Heteromyidae.</title>
        <authorList>
            <person name="Lund M."/>
            <person name="Larsen B.B."/>
            <person name="Gryseels S."/>
            <person name="Kraberger S."/>
            <person name="Rowsey D.M."/>
            <person name="Steger L."/>
            <person name="Yule K.M."/>
            <person name="Upham N.S."/>
            <person name="Worobey M."/>
            <person name="Van Doorslaer K."/>
            <person name="Varsani A."/>
        </authorList>
    </citation>
    <scope>NUCLEOTIDE SEQUENCE</scope>
    <source>
        <strain evidence="1">UA06Rod_16</strain>
    </source>
</reference>
<organism evidence="1">
    <name type="scientific">Dipodfec virus UA06Rod_16</name>
    <dbReference type="NCBI Taxonomy" id="2929317"/>
    <lineage>
        <taxon>Viruses</taxon>
        <taxon>Monodnaviria</taxon>
        <taxon>Sangervirae</taxon>
        <taxon>Phixviricota</taxon>
        <taxon>Malgrandaviricetes</taxon>
        <taxon>Petitvirales</taxon>
        <taxon>Microviridae</taxon>
    </lineage>
</organism>